<feature type="transmembrane region" description="Helical" evidence="1">
    <location>
        <begin position="6"/>
        <end position="30"/>
    </location>
</feature>
<dbReference type="eggNOG" id="ENOG5033XBK">
    <property type="taxonomic scope" value="Bacteria"/>
</dbReference>
<name>A0A097APJ6_THEKI</name>
<dbReference type="Proteomes" id="UP000029669">
    <property type="component" value="Chromosome"/>
</dbReference>
<keyword evidence="1" id="KW-0812">Transmembrane</keyword>
<sequence length="152" mass="17558">MDRLTSWEIFLFSMPEAAVIISIAFGLAGVKFQTKKILYMSVLTGIILYFIRPLVSSYIVNVILYIVVLVILFSVFKIMDFFKMIMSIILAVSIYLIIEYLNVTAIQFLFDIDPVILLKDYVIRFVCFLPQLLSAILVSFAIRKYKLSLFIE</sequence>
<evidence type="ECO:0000256" key="1">
    <source>
        <dbReference type="SAM" id="Phobius"/>
    </source>
</evidence>
<keyword evidence="1" id="KW-0472">Membrane</keyword>
<proteinExistence type="predicted"/>
<feature type="transmembrane region" description="Helical" evidence="1">
    <location>
        <begin position="58"/>
        <end position="76"/>
    </location>
</feature>
<dbReference type="EMBL" id="CP009170">
    <property type="protein sequence ID" value="AIS51741.1"/>
    <property type="molecule type" value="Genomic_DNA"/>
</dbReference>
<dbReference type="KEGG" id="tki:TKV_c05430"/>
<keyword evidence="1" id="KW-1133">Transmembrane helix</keyword>
<reference evidence="3" key="1">
    <citation type="journal article" date="2015" name="Genome Announc.">
        <title>Whole-Genome Sequences of 80 Environmental and Clinical Isolates of Burkholderia pseudomallei.</title>
        <authorList>
            <person name="Johnson S.L."/>
            <person name="Baker A.L."/>
            <person name="Chain P.S."/>
            <person name="Currie B.J."/>
            <person name="Daligault H.E."/>
            <person name="Davenport K.W."/>
            <person name="Davis C.B."/>
            <person name="Inglis T.J."/>
            <person name="Kaestli M."/>
            <person name="Koren S."/>
            <person name="Mayo M."/>
            <person name="Merritt A.J."/>
            <person name="Price E.P."/>
            <person name="Sarovich D.S."/>
            <person name="Warner J."/>
            <person name="Rosovitz M.J."/>
        </authorList>
    </citation>
    <scope>NUCLEOTIDE SEQUENCE [LARGE SCALE GENOMIC DNA]</scope>
    <source>
        <strain evidence="3">DSM 2030</strain>
    </source>
</reference>
<gene>
    <name evidence="2" type="ORF">TKV_c05430</name>
</gene>
<dbReference type="OrthoDB" id="1727016at2"/>
<dbReference type="AlphaFoldDB" id="A0A097APJ6"/>
<evidence type="ECO:0000313" key="2">
    <source>
        <dbReference type="EMBL" id="AIS51741.1"/>
    </source>
</evidence>
<keyword evidence="3" id="KW-1185">Reference proteome</keyword>
<organism evidence="2 3">
    <name type="scientific">Thermoanaerobacter kivui</name>
    <name type="common">Acetogenium kivui</name>
    <dbReference type="NCBI Taxonomy" id="2325"/>
    <lineage>
        <taxon>Bacteria</taxon>
        <taxon>Bacillati</taxon>
        <taxon>Bacillota</taxon>
        <taxon>Clostridia</taxon>
        <taxon>Thermoanaerobacterales</taxon>
        <taxon>Thermoanaerobacteraceae</taxon>
        <taxon>Thermoanaerobacter</taxon>
    </lineage>
</organism>
<dbReference type="RefSeq" id="WP_049684646.1">
    <property type="nucleotide sequence ID" value="NZ_CP009170.1"/>
</dbReference>
<dbReference type="HOGENOM" id="CLU_1718951_0_0_9"/>
<accession>A0A097APJ6</accession>
<feature type="transmembrane region" description="Helical" evidence="1">
    <location>
        <begin position="88"/>
        <end position="110"/>
    </location>
</feature>
<dbReference type="STRING" id="2325.TKV_c05430"/>
<evidence type="ECO:0000313" key="3">
    <source>
        <dbReference type="Proteomes" id="UP000029669"/>
    </source>
</evidence>
<feature type="transmembrane region" description="Helical" evidence="1">
    <location>
        <begin position="122"/>
        <end position="142"/>
    </location>
</feature>
<protein>
    <submittedName>
        <fullName evidence="2">Uncharacterized protein</fullName>
    </submittedName>
</protein>